<accession>A0A9E7HUS5</accession>
<keyword evidence="2" id="KW-1185">Reference proteome</keyword>
<evidence type="ECO:0000313" key="1">
    <source>
        <dbReference type="EMBL" id="URE36977.1"/>
    </source>
</evidence>
<dbReference type="EMBL" id="CP097510">
    <property type="protein sequence ID" value="URE36977.1"/>
    <property type="molecule type" value="Genomic_DNA"/>
</dbReference>
<name>A0A9E7HUS5_9LILI</name>
<dbReference type="Proteomes" id="UP001055439">
    <property type="component" value="Chromosome 8"/>
</dbReference>
<evidence type="ECO:0000313" key="2">
    <source>
        <dbReference type="Proteomes" id="UP001055439"/>
    </source>
</evidence>
<organism evidence="1 2">
    <name type="scientific">Musa troglodytarum</name>
    <name type="common">fe'i banana</name>
    <dbReference type="NCBI Taxonomy" id="320322"/>
    <lineage>
        <taxon>Eukaryota</taxon>
        <taxon>Viridiplantae</taxon>
        <taxon>Streptophyta</taxon>
        <taxon>Embryophyta</taxon>
        <taxon>Tracheophyta</taxon>
        <taxon>Spermatophyta</taxon>
        <taxon>Magnoliopsida</taxon>
        <taxon>Liliopsida</taxon>
        <taxon>Zingiberales</taxon>
        <taxon>Musaceae</taxon>
        <taxon>Musa</taxon>
    </lineage>
</organism>
<sequence>MTSRPSCRPPARRSRGRAAPLDAVVGVADPDFVVDEREAGPAVLAALGAEHGMRAKDVKVPWQALQKEVPRELLDGEDVNKTRAAVKAVGGQRPEHGLGG</sequence>
<proteinExistence type="predicted"/>
<protein>
    <submittedName>
        <fullName evidence="1">Uncharacterized protein</fullName>
    </submittedName>
</protein>
<reference evidence="1" key="1">
    <citation type="submission" date="2022-05" db="EMBL/GenBank/DDBJ databases">
        <title>The Musa troglodytarum L. genome provides insights into the mechanism of non-climacteric behaviour and enrichment of carotenoids.</title>
        <authorList>
            <person name="Wang J."/>
        </authorList>
    </citation>
    <scope>NUCLEOTIDE SEQUENCE</scope>
    <source>
        <tissue evidence="1">Leaf</tissue>
    </source>
</reference>
<gene>
    <name evidence="1" type="ORF">MUK42_13549</name>
</gene>
<dbReference type="AlphaFoldDB" id="A0A9E7HUS5"/>